<proteinExistence type="predicted"/>
<dbReference type="PANTHER" id="PTHR46146">
    <property type="entry name" value="SERINE/THREONINE-PROTEIN KINASE-LIKE PROTEIN CCR4"/>
    <property type="match status" value="1"/>
</dbReference>
<evidence type="ECO:0000313" key="9">
    <source>
        <dbReference type="Proteomes" id="UP000237347"/>
    </source>
</evidence>
<dbReference type="Gene3D" id="1.10.510.10">
    <property type="entry name" value="Transferase(Phosphotransferase) domain 1"/>
    <property type="match status" value="1"/>
</dbReference>
<dbReference type="SMART" id="SM00220">
    <property type="entry name" value="S_TKc"/>
    <property type="match status" value="1"/>
</dbReference>
<feature type="domain" description="Protein kinase" evidence="7">
    <location>
        <begin position="62"/>
        <end position="356"/>
    </location>
</feature>
<dbReference type="Gramene" id="rna-CFP56_66255">
    <property type="protein sequence ID" value="cds-POE50192.1"/>
    <property type="gene ID" value="gene-CFP56_66255"/>
</dbReference>
<dbReference type="GO" id="GO:0004672">
    <property type="term" value="F:protein kinase activity"/>
    <property type="evidence" value="ECO:0007669"/>
    <property type="project" value="InterPro"/>
</dbReference>
<name>A0AAW0KZI1_QUESU</name>
<evidence type="ECO:0000256" key="3">
    <source>
        <dbReference type="ARBA" id="ARBA00022777"/>
    </source>
</evidence>
<evidence type="ECO:0000256" key="6">
    <source>
        <dbReference type="SAM" id="MobiDB-lite"/>
    </source>
</evidence>
<keyword evidence="1" id="KW-0808">Transferase</keyword>
<dbReference type="FunFam" id="1.10.510.10:FF:000540">
    <property type="entry name" value="Serine/threonine-protein kinase-like protein"/>
    <property type="match status" value="1"/>
</dbReference>
<dbReference type="InterPro" id="IPR011009">
    <property type="entry name" value="Kinase-like_dom_sf"/>
</dbReference>
<comment type="caution">
    <text evidence="8">The sequence shown here is derived from an EMBL/GenBank/DDBJ whole genome shotgun (WGS) entry which is preliminary data.</text>
</comment>
<dbReference type="PANTHER" id="PTHR46146:SF23">
    <property type="entry name" value="PROTEIN KINASE DOMAIN-CONTAINING PROTEIN"/>
    <property type="match status" value="1"/>
</dbReference>
<dbReference type="Proteomes" id="UP000237347">
    <property type="component" value="Unassembled WGS sequence"/>
</dbReference>
<evidence type="ECO:0000256" key="2">
    <source>
        <dbReference type="ARBA" id="ARBA00022741"/>
    </source>
</evidence>
<accession>A0AAW0KZI1</accession>
<dbReference type="PROSITE" id="PS00107">
    <property type="entry name" value="PROTEIN_KINASE_ATP"/>
    <property type="match status" value="1"/>
</dbReference>
<dbReference type="SUPFAM" id="SSF56112">
    <property type="entry name" value="Protein kinase-like (PK-like)"/>
    <property type="match status" value="1"/>
</dbReference>
<dbReference type="Gene3D" id="3.30.200.20">
    <property type="entry name" value="Phosphorylase Kinase, domain 1"/>
    <property type="match status" value="1"/>
</dbReference>
<evidence type="ECO:0000256" key="4">
    <source>
        <dbReference type="ARBA" id="ARBA00022840"/>
    </source>
</evidence>
<dbReference type="GO" id="GO:0005524">
    <property type="term" value="F:ATP binding"/>
    <property type="evidence" value="ECO:0007669"/>
    <property type="project" value="UniProtKB-UniRule"/>
</dbReference>
<evidence type="ECO:0000313" key="8">
    <source>
        <dbReference type="EMBL" id="KAK7843994.1"/>
    </source>
</evidence>
<protein>
    <submittedName>
        <fullName evidence="8">Serine/threonine-protein kinase-like protein</fullName>
    </submittedName>
</protein>
<feature type="binding site" evidence="5">
    <location>
        <position position="92"/>
    </location>
    <ligand>
        <name>ATP</name>
        <dbReference type="ChEBI" id="CHEBI:30616"/>
    </ligand>
</feature>
<dbReference type="InterPro" id="IPR017441">
    <property type="entry name" value="Protein_kinase_ATP_BS"/>
</dbReference>
<dbReference type="InterPro" id="IPR000719">
    <property type="entry name" value="Prot_kinase_dom"/>
</dbReference>
<evidence type="ECO:0000256" key="5">
    <source>
        <dbReference type="PROSITE-ProRule" id="PRU10141"/>
    </source>
</evidence>
<keyword evidence="2 5" id="KW-0547">Nucleotide-binding</keyword>
<evidence type="ECO:0000256" key="1">
    <source>
        <dbReference type="ARBA" id="ARBA00022679"/>
    </source>
</evidence>
<gene>
    <name evidence="8" type="ORF">CFP56_011728</name>
</gene>
<keyword evidence="9" id="KW-1185">Reference proteome</keyword>
<dbReference type="InterPro" id="IPR008271">
    <property type="entry name" value="Ser/Thr_kinase_AS"/>
</dbReference>
<dbReference type="Pfam" id="PF00069">
    <property type="entry name" value="Pkinase"/>
    <property type="match status" value="1"/>
</dbReference>
<organism evidence="8 9">
    <name type="scientific">Quercus suber</name>
    <name type="common">Cork oak</name>
    <dbReference type="NCBI Taxonomy" id="58331"/>
    <lineage>
        <taxon>Eukaryota</taxon>
        <taxon>Viridiplantae</taxon>
        <taxon>Streptophyta</taxon>
        <taxon>Embryophyta</taxon>
        <taxon>Tracheophyta</taxon>
        <taxon>Spermatophyta</taxon>
        <taxon>Magnoliopsida</taxon>
        <taxon>eudicotyledons</taxon>
        <taxon>Gunneridae</taxon>
        <taxon>Pentapetalae</taxon>
        <taxon>rosids</taxon>
        <taxon>fabids</taxon>
        <taxon>Fagales</taxon>
        <taxon>Fagaceae</taxon>
        <taxon>Quercus</taxon>
    </lineage>
</organism>
<feature type="region of interest" description="Disordered" evidence="6">
    <location>
        <begin position="19"/>
        <end position="43"/>
    </location>
</feature>
<keyword evidence="3" id="KW-0418">Kinase</keyword>
<evidence type="ECO:0000259" key="7">
    <source>
        <dbReference type="PROSITE" id="PS50011"/>
    </source>
</evidence>
<dbReference type="AlphaFoldDB" id="A0AAW0KZI1"/>
<dbReference type="PROSITE" id="PS00108">
    <property type="entry name" value="PROTEIN_KINASE_ST"/>
    <property type="match status" value="1"/>
</dbReference>
<reference evidence="8 9" key="1">
    <citation type="journal article" date="2018" name="Sci. Data">
        <title>The draft genome sequence of cork oak.</title>
        <authorList>
            <person name="Ramos A.M."/>
            <person name="Usie A."/>
            <person name="Barbosa P."/>
            <person name="Barros P.M."/>
            <person name="Capote T."/>
            <person name="Chaves I."/>
            <person name="Simoes F."/>
            <person name="Abreu I."/>
            <person name="Carrasquinho I."/>
            <person name="Faro C."/>
            <person name="Guimaraes J.B."/>
            <person name="Mendonca D."/>
            <person name="Nobrega F."/>
            <person name="Rodrigues L."/>
            <person name="Saibo N.J.M."/>
            <person name="Varela M.C."/>
            <person name="Egas C."/>
            <person name="Matos J."/>
            <person name="Miguel C.M."/>
            <person name="Oliveira M.M."/>
            <person name="Ricardo C.P."/>
            <person name="Goncalves S."/>
        </authorList>
    </citation>
    <scope>NUCLEOTIDE SEQUENCE [LARGE SCALE GENOMIC DNA]</scope>
    <source>
        <strain evidence="9">cv. HL8</strain>
    </source>
</reference>
<sequence>MGYFSCNAESAIATCDPHNWDLSKNRRKPKTQKYKTNNNNNSNNRKIREFYYNELVAATNGFSAEFFLGKGSHGSVYKAVLDDGKLIAAVKKTKLHNSSTTTNRRLQNQQSSNCTNCNNCTSPAENEIEILSRVQHPRLVNLLGFSSDSLNDNRLIVVEYMPNGSLYEILHSSSTSRPPGWTRRVRFAVQIAKAVQVLHSANPPVIHRDIKSSNVLIDEKGNARLGDFGLALRGHVEDVRVKCTPPAGTLGYLDPNYLAPSDLSSKSDVFSFGILLLEIISGRHAIDVNYSPPSVVDWAVPLIKRGDFAGICDVRVGSPPNPVVIKNMAVLAARCVRSTAEKRPAMSEVVECLKLVAKKAHAPPIWNNLKRRVGRVEESQPLMRWEAYDRSEEVDNVNVNANTKLGSRRNRKVSSVPSAEYGNEGIYEGILLRRRHVAQNRHMLSLQRAQYAEVLDPIFTMNETIGDRMVRSRSVGHFSEIKVGSDSNVGPTRSLLARRKPGVAVKMPTVRLSKSRSMGVLHSPRLVHYHNKGYVVEFEGKSNSTTGFDMSKMVISLDEKSEKEMFEKPLVSI</sequence>
<dbReference type="EMBL" id="PKMF04000193">
    <property type="protein sequence ID" value="KAK7843994.1"/>
    <property type="molecule type" value="Genomic_DNA"/>
</dbReference>
<keyword evidence="4 5" id="KW-0067">ATP-binding</keyword>
<dbReference type="PROSITE" id="PS50011">
    <property type="entry name" value="PROTEIN_KINASE_DOM"/>
    <property type="match status" value="1"/>
</dbReference>